<evidence type="ECO:0000313" key="2">
    <source>
        <dbReference type="Proteomes" id="UP000324222"/>
    </source>
</evidence>
<accession>A0A5B7IGP6</accession>
<sequence length="159" mass="16460">MGLKGLMGAGVGSGVGAGKETWMGAGWSKGGGRGGGFRCARGVGPVMLQFLQLHFLEASRAQFGGGAVAGTTKQTVVLPDTPISVMIATAFPAADTPIAGNVAVAKQETAGTVHDWEDVGPNMVDHVSYSHPLREGPTEFQAYGQVWDCLSILVMVWEA</sequence>
<evidence type="ECO:0000313" key="1">
    <source>
        <dbReference type="EMBL" id="MPC81503.1"/>
    </source>
</evidence>
<dbReference type="AlphaFoldDB" id="A0A5B7IGP6"/>
<gene>
    <name evidence="1" type="ORF">E2C01_076124</name>
</gene>
<dbReference type="Proteomes" id="UP000324222">
    <property type="component" value="Unassembled WGS sequence"/>
</dbReference>
<proteinExistence type="predicted"/>
<name>A0A5B7IGP6_PORTR</name>
<protein>
    <submittedName>
        <fullName evidence="1">Uncharacterized protein</fullName>
    </submittedName>
</protein>
<keyword evidence="2" id="KW-1185">Reference proteome</keyword>
<organism evidence="1 2">
    <name type="scientific">Portunus trituberculatus</name>
    <name type="common">Swimming crab</name>
    <name type="synonym">Neptunus trituberculatus</name>
    <dbReference type="NCBI Taxonomy" id="210409"/>
    <lineage>
        <taxon>Eukaryota</taxon>
        <taxon>Metazoa</taxon>
        <taxon>Ecdysozoa</taxon>
        <taxon>Arthropoda</taxon>
        <taxon>Crustacea</taxon>
        <taxon>Multicrustacea</taxon>
        <taxon>Malacostraca</taxon>
        <taxon>Eumalacostraca</taxon>
        <taxon>Eucarida</taxon>
        <taxon>Decapoda</taxon>
        <taxon>Pleocyemata</taxon>
        <taxon>Brachyura</taxon>
        <taxon>Eubrachyura</taxon>
        <taxon>Portunoidea</taxon>
        <taxon>Portunidae</taxon>
        <taxon>Portuninae</taxon>
        <taxon>Portunus</taxon>
    </lineage>
</organism>
<reference evidence="1 2" key="1">
    <citation type="submission" date="2019-05" db="EMBL/GenBank/DDBJ databases">
        <title>Another draft genome of Portunus trituberculatus and its Hox gene families provides insights of decapod evolution.</title>
        <authorList>
            <person name="Jeong J.-H."/>
            <person name="Song I."/>
            <person name="Kim S."/>
            <person name="Choi T."/>
            <person name="Kim D."/>
            <person name="Ryu S."/>
            <person name="Kim W."/>
        </authorList>
    </citation>
    <scope>NUCLEOTIDE SEQUENCE [LARGE SCALE GENOMIC DNA]</scope>
    <source>
        <tissue evidence="1">Muscle</tissue>
    </source>
</reference>
<comment type="caution">
    <text evidence="1">The sequence shown here is derived from an EMBL/GenBank/DDBJ whole genome shotgun (WGS) entry which is preliminary data.</text>
</comment>
<dbReference type="EMBL" id="VSRR010057179">
    <property type="protein sequence ID" value="MPC81503.1"/>
    <property type="molecule type" value="Genomic_DNA"/>
</dbReference>